<dbReference type="GeneID" id="36551037"/>
<proteinExistence type="predicted"/>
<reference evidence="1 2" key="1">
    <citation type="submission" date="2016-12" db="EMBL/GenBank/DDBJ databases">
        <title>The genomes of Aspergillus section Nigri reveals drivers in fungal speciation.</title>
        <authorList>
            <consortium name="DOE Joint Genome Institute"/>
            <person name="Vesth T.C."/>
            <person name="Nybo J."/>
            <person name="Theobald S."/>
            <person name="Brandl J."/>
            <person name="Frisvad J.C."/>
            <person name="Nielsen K.F."/>
            <person name="Lyhne E.K."/>
            <person name="Kogle M.E."/>
            <person name="Kuo A."/>
            <person name="Riley R."/>
            <person name="Clum A."/>
            <person name="Nolan M."/>
            <person name="Lipzen A."/>
            <person name="Salamov A."/>
            <person name="Henrissat B."/>
            <person name="Wiebenga A."/>
            <person name="De Vries R.P."/>
            <person name="Grigoriev I.V."/>
            <person name="Mortensen U.H."/>
            <person name="Andersen M.R."/>
            <person name="Baker S.E."/>
        </authorList>
    </citation>
    <scope>NUCLEOTIDE SEQUENCE [LARGE SCALE GENOMIC DNA]</scope>
    <source>
        <strain evidence="1 2">IBT 23096</strain>
    </source>
</reference>
<dbReference type="RefSeq" id="XP_024703136.1">
    <property type="nucleotide sequence ID" value="XM_024843337.1"/>
</dbReference>
<feature type="non-terminal residue" evidence="1">
    <location>
        <position position="236"/>
    </location>
</feature>
<accession>A0A2I2G4M9</accession>
<gene>
    <name evidence="1" type="ORF">P170DRAFT_324840</name>
</gene>
<evidence type="ECO:0000313" key="2">
    <source>
        <dbReference type="Proteomes" id="UP000234275"/>
    </source>
</evidence>
<dbReference type="AlphaFoldDB" id="A0A2I2G4M9"/>
<protein>
    <submittedName>
        <fullName evidence="1">Uncharacterized protein</fullName>
    </submittedName>
</protein>
<keyword evidence="2" id="KW-1185">Reference proteome</keyword>
<sequence>MSADIWFRGWKSKDGQKLADIQIMRLITLTNQWQHNETTDMLSVWASDPSTEFWGFQPSHSESAWVRECLQVKLPALGYYKMTEDYKRISARRRVLLIILYDIIEREILRLQACFSAQPNKFLTTAIRNILEQAYPGYNNKLLYDQCIRCHRYGQNFERPMIGNIEMEALVAFSKATYDKSYQEQLQKTFECILNTCPLEQKSTYDIWLPSISTRKRYRNKAKRIQDTLNPASTQT</sequence>
<dbReference type="EMBL" id="MSFO01000005">
    <property type="protein sequence ID" value="PLB47834.1"/>
    <property type="molecule type" value="Genomic_DNA"/>
</dbReference>
<name>A0A2I2G4M9_9EURO</name>
<comment type="caution">
    <text evidence="1">The sequence shown here is derived from an EMBL/GenBank/DDBJ whole genome shotgun (WGS) entry which is preliminary data.</text>
</comment>
<dbReference type="Proteomes" id="UP000234275">
    <property type="component" value="Unassembled WGS sequence"/>
</dbReference>
<dbReference type="VEuPathDB" id="FungiDB:P170DRAFT_324840"/>
<evidence type="ECO:0000313" key="1">
    <source>
        <dbReference type="EMBL" id="PLB47834.1"/>
    </source>
</evidence>
<dbReference type="OrthoDB" id="4508227at2759"/>
<organism evidence="1 2">
    <name type="scientific">Aspergillus steynii IBT 23096</name>
    <dbReference type="NCBI Taxonomy" id="1392250"/>
    <lineage>
        <taxon>Eukaryota</taxon>
        <taxon>Fungi</taxon>
        <taxon>Dikarya</taxon>
        <taxon>Ascomycota</taxon>
        <taxon>Pezizomycotina</taxon>
        <taxon>Eurotiomycetes</taxon>
        <taxon>Eurotiomycetidae</taxon>
        <taxon>Eurotiales</taxon>
        <taxon>Aspergillaceae</taxon>
        <taxon>Aspergillus</taxon>
        <taxon>Aspergillus subgen. Circumdati</taxon>
    </lineage>
</organism>